<proteinExistence type="inferred from homology"/>
<evidence type="ECO:0000259" key="10">
    <source>
        <dbReference type="PROSITE" id="PS50928"/>
    </source>
</evidence>
<feature type="transmembrane region" description="Helical" evidence="9">
    <location>
        <begin position="185"/>
        <end position="210"/>
    </location>
</feature>
<dbReference type="GO" id="GO:0005886">
    <property type="term" value="C:plasma membrane"/>
    <property type="evidence" value="ECO:0007669"/>
    <property type="project" value="UniProtKB-SubCell"/>
</dbReference>
<dbReference type="PROSITE" id="PS50928">
    <property type="entry name" value="ABC_TM1"/>
    <property type="match status" value="1"/>
</dbReference>
<comment type="caution">
    <text evidence="11">The sequence shown here is derived from an EMBL/GenBank/DDBJ whole genome shotgun (WGS) entry which is preliminary data.</text>
</comment>
<evidence type="ECO:0000256" key="8">
    <source>
        <dbReference type="ARBA" id="ARBA00023136"/>
    </source>
</evidence>
<evidence type="ECO:0000256" key="2">
    <source>
        <dbReference type="ARBA" id="ARBA00022448"/>
    </source>
</evidence>
<comment type="similarity">
    <text evidence="9">Belongs to the binding-protein-dependent transport system permease family.</text>
</comment>
<keyword evidence="7" id="KW-0406">Ion transport</keyword>
<evidence type="ECO:0000256" key="1">
    <source>
        <dbReference type="ARBA" id="ARBA00004651"/>
    </source>
</evidence>
<evidence type="ECO:0000256" key="9">
    <source>
        <dbReference type="RuleBase" id="RU363032"/>
    </source>
</evidence>
<dbReference type="PANTHER" id="PTHR32243">
    <property type="entry name" value="MALTOSE TRANSPORT SYSTEM PERMEASE-RELATED"/>
    <property type="match status" value="1"/>
</dbReference>
<dbReference type="GO" id="GO:0055085">
    <property type="term" value="P:transmembrane transport"/>
    <property type="evidence" value="ECO:0007669"/>
    <property type="project" value="InterPro"/>
</dbReference>
<dbReference type="Gene3D" id="1.10.3720.10">
    <property type="entry name" value="MetI-like"/>
    <property type="match status" value="1"/>
</dbReference>
<dbReference type="GO" id="GO:0015675">
    <property type="term" value="P:nickel cation transport"/>
    <property type="evidence" value="ECO:0007669"/>
    <property type="project" value="UniProtKB-KW"/>
</dbReference>
<sequence length="279" mass="31135">MAKNKKVKNILTYIFVIGILAINLFPFWIMLMTSFKSRREAISTSPTVIPRQFTVQHYVDIFNPDVFPFVDYIKNSLIVAVTAALIAVAIGILGSYALARLNFKGRTKINASFYTVYMFSGILIVVPLFKIIASLGIYDTRTSLVITMVVQTLPTAIFMLKSYFETIPKDIEEAAMIDGMNRMQIILRIIVPLAFSGIVSVFVYCFMVAWNDFLFASIFLSSTEKFTLPIGLNSLFSTPDYVWGRMMAASLITALPVVVMYALTERFIKGGALEGGVKG</sequence>
<comment type="subcellular location">
    <subcellularLocation>
        <location evidence="1 9">Cell membrane</location>
        <topology evidence="1 9">Multi-pass membrane protein</topology>
    </subcellularLocation>
</comment>
<accession>A0A4R6BTZ4</accession>
<keyword evidence="12" id="KW-1185">Reference proteome</keyword>
<evidence type="ECO:0000313" key="11">
    <source>
        <dbReference type="EMBL" id="TDM07943.1"/>
    </source>
</evidence>
<feature type="transmembrane region" description="Helical" evidence="9">
    <location>
        <begin position="144"/>
        <end position="164"/>
    </location>
</feature>
<keyword evidence="8 9" id="KW-0472">Membrane</keyword>
<feature type="domain" description="ABC transmembrane type-1" evidence="10">
    <location>
        <begin position="73"/>
        <end position="264"/>
    </location>
</feature>
<dbReference type="InterPro" id="IPR000515">
    <property type="entry name" value="MetI-like"/>
</dbReference>
<keyword evidence="2 9" id="KW-0813">Transport</keyword>
<keyword evidence="4" id="KW-0533">Nickel</keyword>
<feature type="transmembrane region" description="Helical" evidence="9">
    <location>
        <begin position="111"/>
        <end position="138"/>
    </location>
</feature>
<dbReference type="AlphaFoldDB" id="A0A4R6BTZ4"/>
<evidence type="ECO:0000256" key="3">
    <source>
        <dbReference type="ARBA" id="ARBA00022475"/>
    </source>
</evidence>
<keyword evidence="6 9" id="KW-1133">Transmembrane helix</keyword>
<dbReference type="Proteomes" id="UP000294802">
    <property type="component" value="Unassembled WGS sequence"/>
</dbReference>
<feature type="transmembrane region" description="Helical" evidence="9">
    <location>
        <begin position="12"/>
        <end position="31"/>
    </location>
</feature>
<dbReference type="OrthoDB" id="9794684at2"/>
<protein>
    <submittedName>
        <fullName evidence="11">Carbohydrate ABC transporter permease</fullName>
    </submittedName>
</protein>
<dbReference type="InterPro" id="IPR035906">
    <property type="entry name" value="MetI-like_sf"/>
</dbReference>
<dbReference type="CDD" id="cd06261">
    <property type="entry name" value="TM_PBP2"/>
    <property type="match status" value="1"/>
</dbReference>
<dbReference type="EMBL" id="SCWB01000012">
    <property type="protein sequence ID" value="TDM07943.1"/>
    <property type="molecule type" value="Genomic_DNA"/>
</dbReference>
<dbReference type="InterPro" id="IPR050901">
    <property type="entry name" value="BP-dep_ABC_trans_perm"/>
</dbReference>
<name>A0A4R6BTZ4_9STAP</name>
<organism evidence="11 12">
    <name type="scientific">Macrococcus lamae</name>
    <dbReference type="NCBI Taxonomy" id="198484"/>
    <lineage>
        <taxon>Bacteria</taxon>
        <taxon>Bacillati</taxon>
        <taxon>Bacillota</taxon>
        <taxon>Bacilli</taxon>
        <taxon>Bacillales</taxon>
        <taxon>Staphylococcaceae</taxon>
        <taxon>Macrococcus</taxon>
    </lineage>
</organism>
<evidence type="ECO:0000256" key="5">
    <source>
        <dbReference type="ARBA" id="ARBA00022692"/>
    </source>
</evidence>
<evidence type="ECO:0000256" key="7">
    <source>
        <dbReference type="ARBA" id="ARBA00023112"/>
    </source>
</evidence>
<keyword evidence="3" id="KW-1003">Cell membrane</keyword>
<dbReference type="Pfam" id="PF00528">
    <property type="entry name" value="BPD_transp_1"/>
    <property type="match status" value="1"/>
</dbReference>
<evidence type="ECO:0000256" key="4">
    <source>
        <dbReference type="ARBA" id="ARBA00022596"/>
    </source>
</evidence>
<gene>
    <name evidence="11" type="ORF">ERX29_07785</name>
</gene>
<dbReference type="SUPFAM" id="SSF161098">
    <property type="entry name" value="MetI-like"/>
    <property type="match status" value="1"/>
</dbReference>
<reference evidence="11 12" key="1">
    <citation type="submission" date="2019-01" db="EMBL/GenBank/DDBJ databases">
        <title>Draft genome sequences of the type strains of six Macrococcus species.</title>
        <authorList>
            <person name="Mazhar S."/>
            <person name="Altermann E."/>
            <person name="Hill C."/>
            <person name="Mcauliffe O."/>
        </authorList>
    </citation>
    <scope>NUCLEOTIDE SEQUENCE [LARGE SCALE GENOMIC DNA]</scope>
    <source>
        <strain evidence="11 12">CCM4815</strain>
    </source>
</reference>
<feature type="transmembrane region" description="Helical" evidence="9">
    <location>
        <begin position="242"/>
        <end position="263"/>
    </location>
</feature>
<evidence type="ECO:0000313" key="12">
    <source>
        <dbReference type="Proteomes" id="UP000294802"/>
    </source>
</evidence>
<keyword evidence="7" id="KW-0921">Nickel transport</keyword>
<evidence type="ECO:0000256" key="6">
    <source>
        <dbReference type="ARBA" id="ARBA00022989"/>
    </source>
</evidence>
<dbReference type="PANTHER" id="PTHR32243:SF18">
    <property type="entry name" value="INNER MEMBRANE ABC TRANSPORTER PERMEASE PROTEIN YCJP"/>
    <property type="match status" value="1"/>
</dbReference>
<keyword evidence="5 9" id="KW-0812">Transmembrane</keyword>
<feature type="transmembrane region" description="Helical" evidence="9">
    <location>
        <begin position="77"/>
        <end position="99"/>
    </location>
</feature>